<comment type="cofactor">
    <cofactor evidence="1 7">
        <name>heme</name>
        <dbReference type="ChEBI" id="CHEBI:30413"/>
    </cofactor>
</comment>
<dbReference type="Proteomes" id="UP000070700">
    <property type="component" value="Unassembled WGS sequence"/>
</dbReference>
<dbReference type="InterPro" id="IPR050121">
    <property type="entry name" value="Cytochrome_P450_monoxygenase"/>
</dbReference>
<name>A0A132BC92_MOLSC</name>
<dbReference type="PRINTS" id="PR00463">
    <property type="entry name" value="EP450I"/>
</dbReference>
<dbReference type="Gene3D" id="1.10.630.10">
    <property type="entry name" value="Cytochrome P450"/>
    <property type="match status" value="1"/>
</dbReference>
<dbReference type="GeneID" id="28830399"/>
<keyword evidence="5 7" id="KW-0408">Iron</keyword>
<dbReference type="InterPro" id="IPR036396">
    <property type="entry name" value="Cyt_P450_sf"/>
</dbReference>
<dbReference type="AlphaFoldDB" id="A0A132BC92"/>
<evidence type="ECO:0000256" key="6">
    <source>
        <dbReference type="ARBA" id="ARBA00023033"/>
    </source>
</evidence>
<dbReference type="InterPro" id="IPR017972">
    <property type="entry name" value="Cyt_P450_CS"/>
</dbReference>
<evidence type="ECO:0000256" key="3">
    <source>
        <dbReference type="ARBA" id="ARBA00022723"/>
    </source>
</evidence>
<gene>
    <name evidence="9" type="ORF">LY89DRAFT_741180</name>
</gene>
<reference evidence="9 10" key="1">
    <citation type="submission" date="2015-10" db="EMBL/GenBank/DDBJ databases">
        <title>Full genome of DAOMC 229536 Phialocephala scopiformis, a fungal endophyte of spruce producing the potent anti-insectan compound rugulosin.</title>
        <authorList>
            <consortium name="DOE Joint Genome Institute"/>
            <person name="Walker A.K."/>
            <person name="Frasz S.L."/>
            <person name="Seifert K.A."/>
            <person name="Miller J.D."/>
            <person name="Mondo S.J."/>
            <person name="Labutti K."/>
            <person name="Lipzen A."/>
            <person name="Dockter R."/>
            <person name="Kennedy M."/>
            <person name="Grigoriev I.V."/>
            <person name="Spatafora J.W."/>
        </authorList>
    </citation>
    <scope>NUCLEOTIDE SEQUENCE [LARGE SCALE GENOMIC DNA]</scope>
    <source>
        <strain evidence="9 10">CBS 120377</strain>
    </source>
</reference>
<dbReference type="OrthoDB" id="3945418at2759"/>
<keyword evidence="6 8" id="KW-0503">Monooxygenase</keyword>
<dbReference type="GO" id="GO:0020037">
    <property type="term" value="F:heme binding"/>
    <property type="evidence" value="ECO:0007669"/>
    <property type="project" value="InterPro"/>
</dbReference>
<dbReference type="Pfam" id="PF00067">
    <property type="entry name" value="p450"/>
    <property type="match status" value="1"/>
</dbReference>
<dbReference type="CDD" id="cd11062">
    <property type="entry name" value="CYP58-like"/>
    <property type="match status" value="1"/>
</dbReference>
<dbReference type="STRING" id="149040.A0A132BC92"/>
<dbReference type="GO" id="GO:0005506">
    <property type="term" value="F:iron ion binding"/>
    <property type="evidence" value="ECO:0007669"/>
    <property type="project" value="InterPro"/>
</dbReference>
<dbReference type="PANTHER" id="PTHR24305">
    <property type="entry name" value="CYTOCHROME P450"/>
    <property type="match status" value="1"/>
</dbReference>
<evidence type="ECO:0000256" key="8">
    <source>
        <dbReference type="RuleBase" id="RU000461"/>
    </source>
</evidence>
<evidence type="ECO:0000313" key="10">
    <source>
        <dbReference type="Proteomes" id="UP000070700"/>
    </source>
</evidence>
<comment type="similarity">
    <text evidence="2 8">Belongs to the cytochrome P450 family.</text>
</comment>
<dbReference type="SUPFAM" id="SSF48264">
    <property type="entry name" value="Cytochrome P450"/>
    <property type="match status" value="1"/>
</dbReference>
<evidence type="ECO:0000256" key="2">
    <source>
        <dbReference type="ARBA" id="ARBA00010617"/>
    </source>
</evidence>
<dbReference type="RefSeq" id="XP_018063829.1">
    <property type="nucleotide sequence ID" value="XM_018220673.1"/>
</dbReference>
<evidence type="ECO:0000256" key="4">
    <source>
        <dbReference type="ARBA" id="ARBA00023002"/>
    </source>
</evidence>
<organism evidence="9 10">
    <name type="scientific">Mollisia scopiformis</name>
    <name type="common">Conifer needle endophyte fungus</name>
    <name type="synonym">Phialocephala scopiformis</name>
    <dbReference type="NCBI Taxonomy" id="149040"/>
    <lineage>
        <taxon>Eukaryota</taxon>
        <taxon>Fungi</taxon>
        <taxon>Dikarya</taxon>
        <taxon>Ascomycota</taxon>
        <taxon>Pezizomycotina</taxon>
        <taxon>Leotiomycetes</taxon>
        <taxon>Helotiales</taxon>
        <taxon>Mollisiaceae</taxon>
        <taxon>Mollisia</taxon>
    </lineage>
</organism>
<dbReference type="PROSITE" id="PS00086">
    <property type="entry name" value="CYTOCHROME_P450"/>
    <property type="match status" value="1"/>
</dbReference>
<feature type="binding site" description="axial binding residue" evidence="7">
    <location>
        <position position="467"/>
    </location>
    <ligand>
        <name>heme</name>
        <dbReference type="ChEBI" id="CHEBI:30413"/>
    </ligand>
    <ligandPart>
        <name>Fe</name>
        <dbReference type="ChEBI" id="CHEBI:18248"/>
    </ligandPart>
</feature>
<evidence type="ECO:0000256" key="5">
    <source>
        <dbReference type="ARBA" id="ARBA00023004"/>
    </source>
</evidence>
<proteinExistence type="inferred from homology"/>
<evidence type="ECO:0000256" key="7">
    <source>
        <dbReference type="PIRSR" id="PIRSR602401-1"/>
    </source>
</evidence>
<dbReference type="PRINTS" id="PR00385">
    <property type="entry name" value="P450"/>
</dbReference>
<keyword evidence="10" id="KW-1185">Reference proteome</keyword>
<sequence length="523" mass="59650">MDSITTASSQVKGFLGLFLGSPFKFALTLLGLLLWTAIHRLYFSSISHIPGPKLAAITQLYEIYYDVYLGGKFTLHLESLHKQYGPIIRINPWEIHINDPHFYDEIYTTVRPFNKVFEHISWVNLFTAGLATVPHSLHKMRRSAISPLFSKQQIYILQSEIQDRAAKLCNRFLYEYKSTGKAVSLERAFGCYATDVVTHYTFAREYKYLDFPDFIAPTLETARMFAALIHVIRLFPVFRIISQNMPNRLVAFMVPGLGHFFAFQDDMFRQVTDIISGRNQDHVNVSHKTIFHEVLSSNLPPREKLVPRLADEGMVLVLAGFETTRSVLTNTCFYILNDKEVCRKLKAELAAAWPDIENPPTLQELERLPYLTAIIQEGLRLSLGVSFRLPRTSPTPIQYGSYTIPPGAIFSMCQYFVATNSTIFPSPKTFDPTRWLADPITGEMPLAPDGKLLSRYQVSFSRGTRSCVGMNLAYAELHICLANVFRKCELQLFETTVKDIEFNRDYFLPRAHPDSKGVRALVV</sequence>
<dbReference type="GO" id="GO:0016705">
    <property type="term" value="F:oxidoreductase activity, acting on paired donors, with incorporation or reduction of molecular oxygen"/>
    <property type="evidence" value="ECO:0007669"/>
    <property type="project" value="InterPro"/>
</dbReference>
<keyword evidence="3 7" id="KW-0479">Metal-binding</keyword>
<dbReference type="KEGG" id="psco:LY89DRAFT_741180"/>
<keyword evidence="7 8" id="KW-0349">Heme</keyword>
<dbReference type="InParanoid" id="A0A132BC92"/>
<dbReference type="PANTHER" id="PTHR24305:SF157">
    <property type="entry name" value="N-ACETYLTRYPTOPHAN 6-HYDROXYLASE IVOC-RELATED"/>
    <property type="match status" value="1"/>
</dbReference>
<dbReference type="InterPro" id="IPR001128">
    <property type="entry name" value="Cyt_P450"/>
</dbReference>
<keyword evidence="4 8" id="KW-0560">Oxidoreductase</keyword>
<evidence type="ECO:0000256" key="1">
    <source>
        <dbReference type="ARBA" id="ARBA00001971"/>
    </source>
</evidence>
<protein>
    <submittedName>
        <fullName evidence="9">Cytochrome P450</fullName>
    </submittedName>
</protein>
<dbReference type="EMBL" id="KQ947432">
    <property type="protein sequence ID" value="KUJ09474.1"/>
    <property type="molecule type" value="Genomic_DNA"/>
</dbReference>
<evidence type="ECO:0000313" key="9">
    <source>
        <dbReference type="EMBL" id="KUJ09474.1"/>
    </source>
</evidence>
<accession>A0A132BC92</accession>
<dbReference type="GO" id="GO:0004497">
    <property type="term" value="F:monooxygenase activity"/>
    <property type="evidence" value="ECO:0007669"/>
    <property type="project" value="UniProtKB-KW"/>
</dbReference>
<dbReference type="InterPro" id="IPR002401">
    <property type="entry name" value="Cyt_P450_E_grp-I"/>
</dbReference>